<keyword evidence="7" id="KW-0539">Nucleus</keyword>
<dbReference type="FunFam" id="3.30.160.60:FF:001443">
    <property type="entry name" value="Zinc finger protein 668"/>
    <property type="match status" value="1"/>
</dbReference>
<dbReference type="GeneTree" id="ENSGT00940000161979"/>
<keyword evidence="4 8" id="KW-0863">Zinc-finger</keyword>
<keyword evidence="5" id="KW-0862">Zinc</keyword>
<evidence type="ECO:0000256" key="3">
    <source>
        <dbReference type="ARBA" id="ARBA00022737"/>
    </source>
</evidence>
<dbReference type="PROSITE" id="PS00028">
    <property type="entry name" value="ZINC_FINGER_C2H2_1"/>
    <property type="match status" value="4"/>
</dbReference>
<accession>A0A3B3CVZ2</accession>
<feature type="coiled-coil region" evidence="9">
    <location>
        <begin position="30"/>
        <end position="57"/>
    </location>
</feature>
<dbReference type="GO" id="GO:0000978">
    <property type="term" value="F:RNA polymerase II cis-regulatory region sequence-specific DNA binding"/>
    <property type="evidence" value="ECO:0007669"/>
    <property type="project" value="TreeGrafter"/>
</dbReference>
<evidence type="ECO:0000313" key="12">
    <source>
        <dbReference type="Ensembl" id="ENSOMEP00000021324.1"/>
    </source>
</evidence>
<keyword evidence="9" id="KW-0175">Coiled coil</keyword>
<keyword evidence="3" id="KW-0677">Repeat</keyword>
<proteinExistence type="predicted"/>
<dbReference type="PROSITE" id="PS50157">
    <property type="entry name" value="ZINC_FINGER_C2H2_2"/>
    <property type="match status" value="4"/>
</dbReference>
<keyword evidence="13" id="KW-1185">Reference proteome</keyword>
<dbReference type="Proteomes" id="UP000261560">
    <property type="component" value="Unplaced"/>
</dbReference>
<feature type="domain" description="C2H2-type" evidence="11">
    <location>
        <begin position="218"/>
        <end position="245"/>
    </location>
</feature>
<dbReference type="FunFam" id="3.30.160.60:FF:001465">
    <property type="entry name" value="Zinc finger protein 560"/>
    <property type="match status" value="1"/>
</dbReference>
<evidence type="ECO:0000256" key="10">
    <source>
        <dbReference type="SAM" id="MobiDB-lite"/>
    </source>
</evidence>
<sequence>MLGEQRLRLLVRERLAAAAEEIFGLVERTVAEYREEVVRSRREILQLREQVERLTSLNLPASAAAFSRPLPMTLGVSDRVAVRSAEVSNICRAVAPLSLVTRLSPEPLQPSEDPDHRTTVETKEEVDGVQVKQEPPDLFFLADVQESPPEDATLPHCDLEAAARGVTVTLSEEDWRGGEGSSSGRKNKTACRFCGAAFKRDCDLLRHTAESHSGRKAFKCPECGKELARRDSLVLHLRTHRGEKPHRCPFCGRFFSQTSNLRVHMRKHTGEKPYYCGCCQKMVAHSYHLKICLQRTSAQARTAGARAFRCPRCGKKFCTAADLKVHKRIHEARK</sequence>
<comment type="subcellular location">
    <subcellularLocation>
        <location evidence="1">Nucleus</location>
    </subcellularLocation>
</comment>
<dbReference type="GO" id="GO:0000981">
    <property type="term" value="F:DNA-binding transcription factor activity, RNA polymerase II-specific"/>
    <property type="evidence" value="ECO:0007669"/>
    <property type="project" value="TreeGrafter"/>
</dbReference>
<dbReference type="OMA" id="KFFTQTS"/>
<evidence type="ECO:0000256" key="2">
    <source>
        <dbReference type="ARBA" id="ARBA00022723"/>
    </source>
</evidence>
<evidence type="ECO:0000256" key="1">
    <source>
        <dbReference type="ARBA" id="ARBA00004123"/>
    </source>
</evidence>
<evidence type="ECO:0000256" key="8">
    <source>
        <dbReference type="PROSITE-ProRule" id="PRU00042"/>
    </source>
</evidence>
<evidence type="ECO:0000256" key="7">
    <source>
        <dbReference type="ARBA" id="ARBA00023242"/>
    </source>
</evidence>
<evidence type="ECO:0000256" key="9">
    <source>
        <dbReference type="SAM" id="Coils"/>
    </source>
</evidence>
<reference evidence="12" key="2">
    <citation type="submission" date="2025-09" db="UniProtKB">
        <authorList>
            <consortium name="Ensembl"/>
        </authorList>
    </citation>
    <scope>IDENTIFICATION</scope>
</reference>
<protein>
    <recommendedName>
        <fullName evidence="11">C2H2-type domain-containing protein</fullName>
    </recommendedName>
</protein>
<dbReference type="InterPro" id="IPR036236">
    <property type="entry name" value="Znf_C2H2_sf"/>
</dbReference>
<feature type="region of interest" description="Disordered" evidence="10">
    <location>
        <begin position="104"/>
        <end position="129"/>
    </location>
</feature>
<evidence type="ECO:0000256" key="5">
    <source>
        <dbReference type="ARBA" id="ARBA00022833"/>
    </source>
</evidence>
<dbReference type="GO" id="GO:0008270">
    <property type="term" value="F:zinc ion binding"/>
    <property type="evidence" value="ECO:0007669"/>
    <property type="project" value="UniProtKB-KW"/>
</dbReference>
<dbReference type="GO" id="GO:0005634">
    <property type="term" value="C:nucleus"/>
    <property type="evidence" value="ECO:0007669"/>
    <property type="project" value="UniProtKB-SubCell"/>
</dbReference>
<organism evidence="12 13">
    <name type="scientific">Oryzias melastigma</name>
    <name type="common">Marine medaka</name>
    <dbReference type="NCBI Taxonomy" id="30732"/>
    <lineage>
        <taxon>Eukaryota</taxon>
        <taxon>Metazoa</taxon>
        <taxon>Chordata</taxon>
        <taxon>Craniata</taxon>
        <taxon>Vertebrata</taxon>
        <taxon>Euteleostomi</taxon>
        <taxon>Actinopterygii</taxon>
        <taxon>Neopterygii</taxon>
        <taxon>Teleostei</taxon>
        <taxon>Neoteleostei</taxon>
        <taxon>Acanthomorphata</taxon>
        <taxon>Ovalentaria</taxon>
        <taxon>Atherinomorphae</taxon>
        <taxon>Beloniformes</taxon>
        <taxon>Adrianichthyidae</taxon>
        <taxon>Oryziinae</taxon>
        <taxon>Oryzias</taxon>
    </lineage>
</organism>
<dbReference type="GO" id="GO:0000122">
    <property type="term" value="P:negative regulation of transcription by RNA polymerase II"/>
    <property type="evidence" value="ECO:0007669"/>
    <property type="project" value="UniProtKB-ARBA"/>
</dbReference>
<evidence type="ECO:0000313" key="13">
    <source>
        <dbReference type="Proteomes" id="UP000261560"/>
    </source>
</evidence>
<dbReference type="SMART" id="SM00355">
    <property type="entry name" value="ZnF_C2H2"/>
    <property type="match status" value="4"/>
</dbReference>
<evidence type="ECO:0000256" key="4">
    <source>
        <dbReference type="ARBA" id="ARBA00022771"/>
    </source>
</evidence>
<keyword evidence="2" id="KW-0479">Metal-binding</keyword>
<dbReference type="STRING" id="30732.ENSOMEP00000021324"/>
<dbReference type="InterPro" id="IPR013087">
    <property type="entry name" value="Znf_C2H2_type"/>
</dbReference>
<dbReference type="PANTHER" id="PTHR23235:SF142">
    <property type="entry name" value="ZINC FINGER PROTEIN 384"/>
    <property type="match status" value="1"/>
</dbReference>
<dbReference type="PANTHER" id="PTHR23235">
    <property type="entry name" value="KRUEPPEL-LIKE TRANSCRIPTION FACTOR"/>
    <property type="match status" value="1"/>
</dbReference>
<feature type="domain" description="C2H2-type" evidence="11">
    <location>
        <begin position="308"/>
        <end position="334"/>
    </location>
</feature>
<dbReference type="FunFam" id="3.30.160.60:FF:000446">
    <property type="entry name" value="Zinc finger protein"/>
    <property type="match status" value="1"/>
</dbReference>
<evidence type="ECO:0000259" key="11">
    <source>
        <dbReference type="PROSITE" id="PS50157"/>
    </source>
</evidence>
<feature type="domain" description="C2H2-type" evidence="11">
    <location>
        <begin position="246"/>
        <end position="273"/>
    </location>
</feature>
<feature type="compositionally biased region" description="Basic and acidic residues" evidence="10">
    <location>
        <begin position="113"/>
        <end position="126"/>
    </location>
</feature>
<feature type="domain" description="C2H2-type" evidence="11">
    <location>
        <begin position="189"/>
        <end position="217"/>
    </location>
</feature>
<dbReference type="PaxDb" id="30732-ENSOMEP00000021324"/>
<keyword evidence="6" id="KW-0238">DNA-binding</keyword>
<name>A0A3B3CVZ2_ORYME</name>
<dbReference type="Ensembl" id="ENSOMET00000030962.1">
    <property type="protein sequence ID" value="ENSOMEP00000021324.1"/>
    <property type="gene ID" value="ENSOMEG00000023188.1"/>
</dbReference>
<dbReference type="Gene3D" id="3.30.160.60">
    <property type="entry name" value="Classic Zinc Finger"/>
    <property type="match status" value="4"/>
</dbReference>
<dbReference type="SUPFAM" id="SSF57667">
    <property type="entry name" value="beta-beta-alpha zinc fingers"/>
    <property type="match status" value="3"/>
</dbReference>
<dbReference type="AlphaFoldDB" id="A0A3B3CVZ2"/>
<evidence type="ECO:0000256" key="6">
    <source>
        <dbReference type="ARBA" id="ARBA00023125"/>
    </source>
</evidence>
<dbReference type="Pfam" id="PF00096">
    <property type="entry name" value="zf-C2H2"/>
    <property type="match status" value="3"/>
</dbReference>
<reference evidence="12" key="1">
    <citation type="submission" date="2025-08" db="UniProtKB">
        <authorList>
            <consortium name="Ensembl"/>
        </authorList>
    </citation>
    <scope>IDENTIFICATION</scope>
</reference>